<name>A0A0R1L7Q7_9LACO</name>
<dbReference type="SUPFAM" id="SSF142906">
    <property type="entry name" value="YjbR-like"/>
    <property type="match status" value="1"/>
</dbReference>
<dbReference type="Pfam" id="PF04237">
    <property type="entry name" value="YjbR"/>
    <property type="match status" value="1"/>
</dbReference>
<comment type="caution">
    <text evidence="1">The sequence shown here is derived from an EMBL/GenBank/DDBJ whole genome shotgun (WGS) entry which is preliminary data.</text>
</comment>
<dbReference type="InterPro" id="IPR038056">
    <property type="entry name" value="YjbR-like_sf"/>
</dbReference>
<evidence type="ECO:0000313" key="2">
    <source>
        <dbReference type="Proteomes" id="UP000051581"/>
    </source>
</evidence>
<dbReference type="Proteomes" id="UP000051581">
    <property type="component" value="Unassembled WGS sequence"/>
</dbReference>
<dbReference type="Gene3D" id="3.90.1150.30">
    <property type="match status" value="1"/>
</dbReference>
<dbReference type="AlphaFoldDB" id="A0A0R1L7Q7"/>
<dbReference type="EMBL" id="AZEA01000003">
    <property type="protein sequence ID" value="KRK89236.1"/>
    <property type="molecule type" value="Genomic_DNA"/>
</dbReference>
<dbReference type="OrthoDB" id="9789813at2"/>
<evidence type="ECO:0000313" key="1">
    <source>
        <dbReference type="EMBL" id="KRK89236.1"/>
    </source>
</evidence>
<dbReference type="InterPro" id="IPR058532">
    <property type="entry name" value="YjbR/MT2646/Rv2570-like"/>
</dbReference>
<dbReference type="InterPro" id="IPR007351">
    <property type="entry name" value="YjbR"/>
</dbReference>
<reference evidence="1 2" key="1">
    <citation type="journal article" date="2015" name="Genome Announc.">
        <title>Expanding the biotechnology potential of lactobacilli through comparative genomics of 213 strains and associated genera.</title>
        <authorList>
            <person name="Sun Z."/>
            <person name="Harris H.M."/>
            <person name="McCann A."/>
            <person name="Guo C."/>
            <person name="Argimon S."/>
            <person name="Zhang W."/>
            <person name="Yang X."/>
            <person name="Jeffery I.B."/>
            <person name="Cooney J.C."/>
            <person name="Kagawa T.F."/>
            <person name="Liu W."/>
            <person name="Song Y."/>
            <person name="Salvetti E."/>
            <person name="Wrobel A."/>
            <person name="Rasinkangas P."/>
            <person name="Parkhill J."/>
            <person name="Rea M.C."/>
            <person name="O'Sullivan O."/>
            <person name="Ritari J."/>
            <person name="Douillard F.P."/>
            <person name="Paul Ross R."/>
            <person name="Yang R."/>
            <person name="Briner A.E."/>
            <person name="Felis G.E."/>
            <person name="de Vos W.M."/>
            <person name="Barrangou R."/>
            <person name="Klaenhammer T.R."/>
            <person name="Caufield P.W."/>
            <person name="Cui Y."/>
            <person name="Zhang H."/>
            <person name="O'Toole P.W."/>
        </authorList>
    </citation>
    <scope>NUCLEOTIDE SEQUENCE [LARGE SCALE GENOMIC DNA]</scope>
    <source>
        <strain evidence="1 2">DSM 19904</strain>
    </source>
</reference>
<keyword evidence="2" id="KW-1185">Reference proteome</keyword>
<gene>
    <name evidence="1" type="ORF">FD17_GL001723</name>
</gene>
<organism evidence="1 2">
    <name type="scientific">Lentilactobacillus sunkii DSM 19904</name>
    <dbReference type="NCBI Taxonomy" id="1423808"/>
    <lineage>
        <taxon>Bacteria</taxon>
        <taxon>Bacillati</taxon>
        <taxon>Bacillota</taxon>
        <taxon>Bacilli</taxon>
        <taxon>Lactobacillales</taxon>
        <taxon>Lactobacillaceae</taxon>
        <taxon>Lentilactobacillus</taxon>
    </lineage>
</organism>
<sequence length="117" mass="13931">MKRDNVMKYVVDKYQTQPEYLWKKYPSFAVLRHTDNRKWYGLVMTVKKNQLGLSGEGSEEIMDIKLDPKEVELRRGMAGFLPAYHMNKNNWISIRLGQMDSNKIRDLIDESYQLTRK</sequence>
<accession>A0A0R1L7Q7</accession>
<dbReference type="PANTHER" id="PTHR35145:SF1">
    <property type="entry name" value="CYTOPLASMIC PROTEIN"/>
    <property type="match status" value="1"/>
</dbReference>
<dbReference type="PATRIC" id="fig|1423808.3.peg.1744"/>
<protein>
    <submittedName>
        <fullName evidence="1">MmcQ protein</fullName>
    </submittedName>
</protein>
<dbReference type="PANTHER" id="PTHR35145">
    <property type="entry name" value="CYTOPLASMIC PROTEIN-RELATED"/>
    <property type="match status" value="1"/>
</dbReference>
<proteinExistence type="predicted"/>
<dbReference type="RefSeq" id="WP_057823893.1">
    <property type="nucleotide sequence ID" value="NZ_AZEA01000003.1"/>
</dbReference>